<dbReference type="GeneID" id="61295913"/>
<sequence>MQELWVENINLLLLTLIIAVFPAHLMSRKIYKKNRDAWLDKMTIEEKKKQAVFASFMMWLVAKISIKNEEIEAKFVAAGIHNVFISQIYLPCKYLALVSISALVIVIGSYFDLELLNLISALGIVCIVVIMIPDGILNMKVKGNVAKVSDRLPFLLDLMSVCVRSGMTIEAALTYLAEEMVLFDQMMAYLLTRTMQRTNLVGVEQSLEELNVIIPSKEMRSFVMTLTQSLHYGTSISDVLATLAADIREMQILEMEEKIGKLGAKMSMPLILFIMLPIVILIVAPGIMRAFS</sequence>
<dbReference type="Pfam" id="PF00482">
    <property type="entry name" value="T2SSF"/>
    <property type="match status" value="1"/>
</dbReference>
<evidence type="ECO:0000256" key="4">
    <source>
        <dbReference type="ARBA" id="ARBA00022989"/>
    </source>
</evidence>
<keyword evidence="5 6" id="KW-0472">Membrane</keyword>
<reference evidence="8 9" key="1">
    <citation type="submission" date="2016-11" db="EMBL/GenBank/DDBJ databases">
        <authorList>
            <person name="Klemetsen T."/>
        </authorList>
    </citation>
    <scope>NUCLEOTIDE SEQUENCE [LARGE SCALE GENOMIC DNA]</scope>
    <source>
        <strain evidence="8">MT 2528</strain>
    </source>
</reference>
<organism evidence="8 9">
    <name type="scientific">Moritella viscosa</name>
    <dbReference type="NCBI Taxonomy" id="80854"/>
    <lineage>
        <taxon>Bacteria</taxon>
        <taxon>Pseudomonadati</taxon>
        <taxon>Pseudomonadota</taxon>
        <taxon>Gammaproteobacteria</taxon>
        <taxon>Alteromonadales</taxon>
        <taxon>Moritellaceae</taxon>
        <taxon>Moritella</taxon>
    </lineage>
</organism>
<feature type="transmembrane region" description="Helical" evidence="6">
    <location>
        <begin position="6"/>
        <end position="25"/>
    </location>
</feature>
<keyword evidence="3 6" id="KW-0812">Transmembrane</keyword>
<dbReference type="PANTHER" id="PTHR35007:SF2">
    <property type="entry name" value="PILUS ASSEMBLE PROTEIN"/>
    <property type="match status" value="1"/>
</dbReference>
<accession>A0ABY1HC33</accession>
<dbReference type="RefSeq" id="WP_045111863.1">
    <property type="nucleotide sequence ID" value="NZ_CAWQZC010000156.1"/>
</dbReference>
<keyword evidence="2" id="KW-1003">Cell membrane</keyword>
<comment type="subcellular location">
    <subcellularLocation>
        <location evidence="1">Cell membrane</location>
        <topology evidence="1">Multi-pass membrane protein</topology>
    </subcellularLocation>
</comment>
<comment type="caution">
    <text evidence="8">The sequence shown here is derived from an EMBL/GenBank/DDBJ whole genome shotgun (WGS) entry which is preliminary data.</text>
</comment>
<gene>
    <name evidence="8" type="ORF">MT2528_2009</name>
</gene>
<protein>
    <submittedName>
        <fullName evidence="8">Type II secretion system protein F</fullName>
    </submittedName>
</protein>
<evidence type="ECO:0000256" key="2">
    <source>
        <dbReference type="ARBA" id="ARBA00022475"/>
    </source>
</evidence>
<dbReference type="EMBL" id="FPLJ01000050">
    <property type="protein sequence ID" value="SGY90803.1"/>
    <property type="molecule type" value="Genomic_DNA"/>
</dbReference>
<feature type="transmembrane region" description="Helical" evidence="6">
    <location>
        <begin position="94"/>
        <end position="111"/>
    </location>
</feature>
<dbReference type="PANTHER" id="PTHR35007">
    <property type="entry name" value="INTEGRAL MEMBRANE PROTEIN-RELATED"/>
    <property type="match status" value="1"/>
</dbReference>
<feature type="transmembrane region" description="Helical" evidence="6">
    <location>
        <begin position="270"/>
        <end position="291"/>
    </location>
</feature>
<proteinExistence type="predicted"/>
<evidence type="ECO:0000256" key="1">
    <source>
        <dbReference type="ARBA" id="ARBA00004651"/>
    </source>
</evidence>
<name>A0ABY1HC33_9GAMM</name>
<evidence type="ECO:0000256" key="3">
    <source>
        <dbReference type="ARBA" id="ARBA00022692"/>
    </source>
</evidence>
<evidence type="ECO:0000259" key="7">
    <source>
        <dbReference type="Pfam" id="PF00482"/>
    </source>
</evidence>
<keyword evidence="9" id="KW-1185">Reference proteome</keyword>
<feature type="transmembrane region" description="Helical" evidence="6">
    <location>
        <begin position="117"/>
        <end position="137"/>
    </location>
</feature>
<dbReference type="Proteomes" id="UP000182660">
    <property type="component" value="Unassembled WGS sequence"/>
</dbReference>
<evidence type="ECO:0000256" key="5">
    <source>
        <dbReference type="ARBA" id="ARBA00023136"/>
    </source>
</evidence>
<evidence type="ECO:0000256" key="6">
    <source>
        <dbReference type="SAM" id="Phobius"/>
    </source>
</evidence>
<feature type="domain" description="Type II secretion system protein GspF" evidence="7">
    <location>
        <begin position="156"/>
        <end position="283"/>
    </location>
</feature>
<keyword evidence="4 6" id="KW-1133">Transmembrane helix</keyword>
<evidence type="ECO:0000313" key="8">
    <source>
        <dbReference type="EMBL" id="SGY90803.1"/>
    </source>
</evidence>
<evidence type="ECO:0000313" key="9">
    <source>
        <dbReference type="Proteomes" id="UP000182660"/>
    </source>
</evidence>
<dbReference type="InterPro" id="IPR018076">
    <property type="entry name" value="T2SS_GspF_dom"/>
</dbReference>